<keyword evidence="1" id="KW-1133">Transmembrane helix</keyword>
<dbReference type="Proteomes" id="UP001058271">
    <property type="component" value="Chromosome"/>
</dbReference>
<reference evidence="2" key="1">
    <citation type="submission" date="2021-04" db="EMBL/GenBank/DDBJ databases">
        <title>Biosynthetic gene clusters of Dactylosporangioum roseum.</title>
        <authorList>
            <person name="Hartkoorn R.C."/>
            <person name="Beaudoing E."/>
            <person name="Hot D."/>
            <person name="Moureu S."/>
        </authorList>
    </citation>
    <scope>NUCLEOTIDE SEQUENCE</scope>
    <source>
        <strain evidence="2">NRRL B-16295</strain>
    </source>
</reference>
<protein>
    <submittedName>
        <fullName evidence="2">Uncharacterized protein</fullName>
    </submittedName>
</protein>
<feature type="transmembrane region" description="Helical" evidence="1">
    <location>
        <begin position="134"/>
        <end position="158"/>
    </location>
</feature>
<evidence type="ECO:0000256" key="1">
    <source>
        <dbReference type="SAM" id="Phobius"/>
    </source>
</evidence>
<feature type="transmembrane region" description="Helical" evidence="1">
    <location>
        <begin position="12"/>
        <end position="38"/>
    </location>
</feature>
<accession>A0ABY5YW56</accession>
<keyword evidence="3" id="KW-1185">Reference proteome</keyword>
<organism evidence="2 3">
    <name type="scientific">Dactylosporangium roseum</name>
    <dbReference type="NCBI Taxonomy" id="47989"/>
    <lineage>
        <taxon>Bacteria</taxon>
        <taxon>Bacillati</taxon>
        <taxon>Actinomycetota</taxon>
        <taxon>Actinomycetes</taxon>
        <taxon>Micromonosporales</taxon>
        <taxon>Micromonosporaceae</taxon>
        <taxon>Dactylosporangium</taxon>
    </lineage>
</organism>
<feature type="transmembrane region" description="Helical" evidence="1">
    <location>
        <begin position="58"/>
        <end position="78"/>
    </location>
</feature>
<keyword evidence="1" id="KW-0812">Transmembrane</keyword>
<feature type="transmembrane region" description="Helical" evidence="1">
    <location>
        <begin position="90"/>
        <end position="114"/>
    </location>
</feature>
<evidence type="ECO:0000313" key="3">
    <source>
        <dbReference type="Proteomes" id="UP001058271"/>
    </source>
</evidence>
<keyword evidence="1" id="KW-0472">Membrane</keyword>
<evidence type="ECO:0000313" key="2">
    <source>
        <dbReference type="EMBL" id="UWZ33752.1"/>
    </source>
</evidence>
<proteinExistence type="predicted"/>
<gene>
    <name evidence="2" type="ORF">Drose_20935</name>
</gene>
<dbReference type="RefSeq" id="WP_260723017.1">
    <property type="nucleotide sequence ID" value="NZ_BAAABS010000057.1"/>
</dbReference>
<sequence>MGVMRISTQVRVVYAAVVTTALLLTADVALTSIALRNLSGMRPKLISAQSLSQVRVDMVNNLAISAVGAVLVGLLVVFARSPSNKVRVALWVIAPSLALSLLCALVGGPEWAVAPTGAEPELLRTEYAQAVPGWYVTLHGVIGLLAAALLIFVAFFVARADLRGYYLDNVDGTRYRSWVDRG</sequence>
<name>A0ABY5YW56_9ACTN</name>
<dbReference type="EMBL" id="CP073721">
    <property type="protein sequence ID" value="UWZ33752.1"/>
    <property type="molecule type" value="Genomic_DNA"/>
</dbReference>